<accession>A0A9N7ULZ1</accession>
<proteinExistence type="predicted"/>
<comment type="caution">
    <text evidence="1">The sequence shown here is derived from an EMBL/GenBank/DDBJ whole genome shotgun (WGS) entry which is preliminary data.</text>
</comment>
<organism evidence="1 2">
    <name type="scientific">Pleuronectes platessa</name>
    <name type="common">European plaice</name>
    <dbReference type="NCBI Taxonomy" id="8262"/>
    <lineage>
        <taxon>Eukaryota</taxon>
        <taxon>Metazoa</taxon>
        <taxon>Chordata</taxon>
        <taxon>Craniata</taxon>
        <taxon>Vertebrata</taxon>
        <taxon>Euteleostomi</taxon>
        <taxon>Actinopterygii</taxon>
        <taxon>Neopterygii</taxon>
        <taxon>Teleostei</taxon>
        <taxon>Neoteleostei</taxon>
        <taxon>Acanthomorphata</taxon>
        <taxon>Carangaria</taxon>
        <taxon>Pleuronectiformes</taxon>
        <taxon>Pleuronectoidei</taxon>
        <taxon>Pleuronectidae</taxon>
        <taxon>Pleuronectes</taxon>
    </lineage>
</organism>
<sequence>MAYTIEEDTLPRQNRRAHSKVSNYISHSCDGALRGCWECNGTSSLYCPSVEDGARRKIRTEEHKKVLWPIPGGSMVKVSQPISVRLMYCPLPDTTSIVSRCTSPPCGRAAGHREVGWCFGRRVTGMGQPIPADIGQEVE</sequence>
<dbReference type="Proteomes" id="UP001153269">
    <property type="component" value="Unassembled WGS sequence"/>
</dbReference>
<protein>
    <submittedName>
        <fullName evidence="1">Uncharacterized protein</fullName>
    </submittedName>
</protein>
<dbReference type="EMBL" id="CADEAL010001447">
    <property type="protein sequence ID" value="CAB1432538.1"/>
    <property type="molecule type" value="Genomic_DNA"/>
</dbReference>
<dbReference type="AlphaFoldDB" id="A0A9N7ULZ1"/>
<evidence type="ECO:0000313" key="1">
    <source>
        <dbReference type="EMBL" id="CAB1432538.1"/>
    </source>
</evidence>
<reference evidence="1" key="1">
    <citation type="submission" date="2020-03" db="EMBL/GenBank/DDBJ databases">
        <authorList>
            <person name="Weist P."/>
        </authorList>
    </citation>
    <scope>NUCLEOTIDE SEQUENCE</scope>
</reference>
<evidence type="ECO:0000313" key="2">
    <source>
        <dbReference type="Proteomes" id="UP001153269"/>
    </source>
</evidence>
<gene>
    <name evidence="1" type="ORF">PLEPLA_LOCUS20620</name>
</gene>
<name>A0A9N7ULZ1_PLEPL</name>
<keyword evidence="2" id="KW-1185">Reference proteome</keyword>